<evidence type="ECO:0000313" key="4">
    <source>
        <dbReference type="Proteomes" id="UP000595140"/>
    </source>
</evidence>
<sequence length="356" mass="39148">MASSPFTPRCTVENGSKSFFQKAVYLVDWWLLKADSQSSGKRLGVGGFTLRNNVRQEFSSAPIVKVFESFILGFPYQWEIFAAKDALEASPPKAAPDAVLGVQKSSLRSQSVPEARRTRSMKSKDVGSPKTHEPICIKKSKINSVSEINKQGEEAEDEMCTQKNLNTEDCISLRLRSRHNKQNHTSEGGMAVCGVASTSGSNTKEKLDYESLAFKNGIGNASAVNVEPSMPDGLKSATQGCNDKSIDGFRRGNLEDEINVTPSKKYGGVHKVSIPKNVSKCAQSDPGYAHSAKKKTCCRKEAGSFENMASPQSLTLKRSRSGRLLLPPLEFWRNQRAVYNLERKVTGIVDDQNFLI</sequence>
<dbReference type="InterPro" id="IPR053090">
    <property type="entry name" value="Centromere_KNL-2_homolog"/>
</dbReference>
<dbReference type="OrthoDB" id="118550at2759"/>
<dbReference type="PANTHER" id="PTHR35311:SF1">
    <property type="entry name" value="PROTEIN EMBRYO DEFECTIVE 1674"/>
    <property type="match status" value="1"/>
</dbReference>
<reference evidence="3 4" key="1">
    <citation type="submission" date="2018-04" db="EMBL/GenBank/DDBJ databases">
        <authorList>
            <person name="Vogel A."/>
        </authorList>
    </citation>
    <scope>NUCLEOTIDE SEQUENCE [LARGE SCALE GENOMIC DNA]</scope>
</reference>
<protein>
    <recommendedName>
        <fullName evidence="2">SANTA domain-containing protein</fullName>
    </recommendedName>
</protein>
<dbReference type="Pfam" id="PF09133">
    <property type="entry name" value="SANTA"/>
    <property type="match status" value="1"/>
</dbReference>
<dbReference type="Proteomes" id="UP000595140">
    <property type="component" value="Unassembled WGS sequence"/>
</dbReference>
<evidence type="ECO:0000259" key="2">
    <source>
        <dbReference type="Pfam" id="PF09133"/>
    </source>
</evidence>
<evidence type="ECO:0000313" key="3">
    <source>
        <dbReference type="EMBL" id="VFQ88680.1"/>
    </source>
</evidence>
<proteinExistence type="predicted"/>
<gene>
    <name evidence="3" type="ORF">CCAM_LOCUS30456</name>
</gene>
<dbReference type="PANTHER" id="PTHR35311">
    <property type="entry name" value="KINETOCHORE-ASSOCIATED PROTEIN KNL-2 HOMOLOG"/>
    <property type="match status" value="1"/>
</dbReference>
<name>A0A484MIM3_9ASTE</name>
<feature type="region of interest" description="Disordered" evidence="1">
    <location>
        <begin position="105"/>
        <end position="132"/>
    </location>
</feature>
<feature type="domain" description="SANTA" evidence="2">
    <location>
        <begin position="24"/>
        <end position="69"/>
    </location>
</feature>
<feature type="compositionally biased region" description="Basic and acidic residues" evidence="1">
    <location>
        <begin position="114"/>
        <end position="132"/>
    </location>
</feature>
<accession>A0A484MIM3</accession>
<dbReference type="AlphaFoldDB" id="A0A484MIM3"/>
<evidence type="ECO:0000256" key="1">
    <source>
        <dbReference type="SAM" id="MobiDB-lite"/>
    </source>
</evidence>
<dbReference type="InterPro" id="IPR015216">
    <property type="entry name" value="SANTA"/>
</dbReference>
<organism evidence="3 4">
    <name type="scientific">Cuscuta campestris</name>
    <dbReference type="NCBI Taxonomy" id="132261"/>
    <lineage>
        <taxon>Eukaryota</taxon>
        <taxon>Viridiplantae</taxon>
        <taxon>Streptophyta</taxon>
        <taxon>Embryophyta</taxon>
        <taxon>Tracheophyta</taxon>
        <taxon>Spermatophyta</taxon>
        <taxon>Magnoliopsida</taxon>
        <taxon>eudicotyledons</taxon>
        <taxon>Gunneridae</taxon>
        <taxon>Pentapetalae</taxon>
        <taxon>asterids</taxon>
        <taxon>lamiids</taxon>
        <taxon>Solanales</taxon>
        <taxon>Convolvulaceae</taxon>
        <taxon>Cuscuteae</taxon>
        <taxon>Cuscuta</taxon>
        <taxon>Cuscuta subgen. Grammica</taxon>
        <taxon>Cuscuta sect. Cleistogrammica</taxon>
    </lineage>
</organism>
<dbReference type="EMBL" id="OOIL02003614">
    <property type="protein sequence ID" value="VFQ88680.1"/>
    <property type="molecule type" value="Genomic_DNA"/>
</dbReference>
<keyword evidence="4" id="KW-1185">Reference proteome</keyword>